<keyword evidence="1" id="KW-1133">Transmembrane helix</keyword>
<gene>
    <name evidence="2" type="ORF">M2152_001338</name>
</gene>
<dbReference type="Proteomes" id="UP001160142">
    <property type="component" value="Unassembled WGS sequence"/>
</dbReference>
<keyword evidence="1" id="KW-0472">Membrane</keyword>
<feature type="transmembrane region" description="Helical" evidence="1">
    <location>
        <begin position="44"/>
        <end position="62"/>
    </location>
</feature>
<comment type="caution">
    <text evidence="2">The sequence shown here is derived from an EMBL/GenBank/DDBJ whole genome shotgun (WGS) entry which is preliminary data.</text>
</comment>
<accession>A0ABT6KMB9</accession>
<organism evidence="2 3">
    <name type="scientific">Antiquaquibacter oligotrophicus</name>
    <dbReference type="NCBI Taxonomy" id="2880260"/>
    <lineage>
        <taxon>Bacteria</taxon>
        <taxon>Bacillati</taxon>
        <taxon>Actinomycetota</taxon>
        <taxon>Actinomycetes</taxon>
        <taxon>Micrococcales</taxon>
        <taxon>Microbacteriaceae</taxon>
        <taxon>Antiquaquibacter</taxon>
    </lineage>
</organism>
<evidence type="ECO:0000313" key="3">
    <source>
        <dbReference type="Proteomes" id="UP001160142"/>
    </source>
</evidence>
<protein>
    <recommendedName>
        <fullName evidence="4">PH domain-containing protein</fullName>
    </recommendedName>
</protein>
<name>A0ABT6KMB9_9MICO</name>
<proteinExistence type="predicted"/>
<keyword evidence="1" id="KW-0812">Transmembrane</keyword>
<evidence type="ECO:0008006" key="4">
    <source>
        <dbReference type="Google" id="ProtNLM"/>
    </source>
</evidence>
<evidence type="ECO:0000256" key="1">
    <source>
        <dbReference type="SAM" id="Phobius"/>
    </source>
</evidence>
<keyword evidence="3" id="KW-1185">Reference proteome</keyword>
<evidence type="ECO:0000313" key="2">
    <source>
        <dbReference type="EMBL" id="MDH6181156.1"/>
    </source>
</evidence>
<reference evidence="2 3" key="1">
    <citation type="submission" date="2023-04" db="EMBL/GenBank/DDBJ databases">
        <title>Genome Encyclopedia of Bacteria and Archaea VI: Functional Genomics of Type Strains.</title>
        <authorList>
            <person name="Whitman W."/>
        </authorList>
    </citation>
    <scope>NUCLEOTIDE SEQUENCE [LARGE SCALE GENOMIC DNA]</scope>
    <source>
        <strain evidence="2 3">SG_E_30_P1</strain>
    </source>
</reference>
<dbReference type="EMBL" id="JARXVQ010000001">
    <property type="protein sequence ID" value="MDH6181156.1"/>
    <property type="molecule type" value="Genomic_DNA"/>
</dbReference>
<dbReference type="RefSeq" id="WP_322133476.1">
    <property type="nucleotide sequence ID" value="NZ_CP085036.1"/>
</dbReference>
<sequence>MRETTPQVLGQIPWLRPAAFIPGGALVAAGVALAFKVPFAWESVMVSGFFAAVGTVLSLRFWRMCVILHEDRIVIRGFLWSRTVPRDRVTGLSPSRWLISRTRNGRPWVTPITVFWNFGPAPLWFESHNGAAMIRIRHWIERRPARPPQHRGDGLPD</sequence>